<dbReference type="InterPro" id="IPR000757">
    <property type="entry name" value="Beta-glucanase-like"/>
</dbReference>
<dbReference type="InterPro" id="IPR050546">
    <property type="entry name" value="Glycosyl_Hydrlase_16"/>
</dbReference>
<dbReference type="Gene3D" id="2.60.120.200">
    <property type="match status" value="1"/>
</dbReference>
<gene>
    <name evidence="4" type="ORF">GCM10022247_69180</name>
</gene>
<evidence type="ECO:0000313" key="5">
    <source>
        <dbReference type="Proteomes" id="UP001501747"/>
    </source>
</evidence>
<dbReference type="Pfam" id="PF00722">
    <property type="entry name" value="Glyco_hydro_16"/>
    <property type="match status" value="1"/>
</dbReference>
<dbReference type="RefSeq" id="WP_344884789.1">
    <property type="nucleotide sequence ID" value="NZ_BAABAL010000026.1"/>
</dbReference>
<keyword evidence="2" id="KW-0732">Signal</keyword>
<accession>A0ABP7U124</accession>
<keyword evidence="5" id="KW-1185">Reference proteome</keyword>
<feature type="domain" description="GH16" evidence="3">
    <location>
        <begin position="20"/>
        <end position="253"/>
    </location>
</feature>
<feature type="signal peptide" evidence="2">
    <location>
        <begin position="1"/>
        <end position="18"/>
    </location>
</feature>
<dbReference type="InterPro" id="IPR013320">
    <property type="entry name" value="ConA-like_dom_sf"/>
</dbReference>
<dbReference type="Proteomes" id="UP001501747">
    <property type="component" value="Unassembled WGS sequence"/>
</dbReference>
<evidence type="ECO:0000313" key="4">
    <source>
        <dbReference type="EMBL" id="GAA4034242.1"/>
    </source>
</evidence>
<dbReference type="CDD" id="cd08023">
    <property type="entry name" value="GH16_laminarinase_like"/>
    <property type="match status" value="1"/>
</dbReference>
<sequence>MSRTALLAAVLIAGATVAAPHAAAQDEPPTSWPIAFADEFDGTEVDRGRWTIHSNAEADNCLGNKGNQQLEWHTWNALSVRDGKLVMTARKDNPQPGYEWSGALITTAHGCGQGPAQEFQVREGDYVETRLKLPKDKGFWPSTWTWNGSGSNEQDTYEYFSDNPFRLYLTNHQGTGGQCVVTSEVDLTQDWHTIGQVLGPNETVWFLDGKEVCRQGPFTGDGALVLNMFVYSQIPPEVAEGSMEIDHVRVHRR</sequence>
<protein>
    <recommendedName>
        <fullName evidence="3">GH16 domain-containing protein</fullName>
    </recommendedName>
</protein>
<dbReference type="EMBL" id="BAABAL010000026">
    <property type="protein sequence ID" value="GAA4034242.1"/>
    <property type="molecule type" value="Genomic_DNA"/>
</dbReference>
<dbReference type="PANTHER" id="PTHR10963:SF55">
    <property type="entry name" value="GLYCOSIDE HYDROLASE FAMILY 16 PROTEIN"/>
    <property type="match status" value="1"/>
</dbReference>
<dbReference type="SUPFAM" id="SSF49899">
    <property type="entry name" value="Concanavalin A-like lectins/glucanases"/>
    <property type="match status" value="1"/>
</dbReference>
<feature type="chain" id="PRO_5045471853" description="GH16 domain-containing protein" evidence="2">
    <location>
        <begin position="19"/>
        <end position="253"/>
    </location>
</feature>
<proteinExistence type="inferred from homology"/>
<name>A0ABP7U124_9PSEU</name>
<organism evidence="4 5">
    <name type="scientific">Allokutzneria multivorans</name>
    <dbReference type="NCBI Taxonomy" id="1142134"/>
    <lineage>
        <taxon>Bacteria</taxon>
        <taxon>Bacillati</taxon>
        <taxon>Actinomycetota</taxon>
        <taxon>Actinomycetes</taxon>
        <taxon>Pseudonocardiales</taxon>
        <taxon>Pseudonocardiaceae</taxon>
        <taxon>Allokutzneria</taxon>
    </lineage>
</organism>
<evidence type="ECO:0000259" key="3">
    <source>
        <dbReference type="PROSITE" id="PS51762"/>
    </source>
</evidence>
<evidence type="ECO:0000256" key="2">
    <source>
        <dbReference type="SAM" id="SignalP"/>
    </source>
</evidence>
<comment type="similarity">
    <text evidence="1">Belongs to the glycosyl hydrolase 16 family.</text>
</comment>
<dbReference type="PANTHER" id="PTHR10963">
    <property type="entry name" value="GLYCOSYL HYDROLASE-RELATED"/>
    <property type="match status" value="1"/>
</dbReference>
<dbReference type="PROSITE" id="PS51762">
    <property type="entry name" value="GH16_2"/>
    <property type="match status" value="1"/>
</dbReference>
<comment type="caution">
    <text evidence="4">The sequence shown here is derived from an EMBL/GenBank/DDBJ whole genome shotgun (WGS) entry which is preliminary data.</text>
</comment>
<evidence type="ECO:0000256" key="1">
    <source>
        <dbReference type="ARBA" id="ARBA00006865"/>
    </source>
</evidence>
<reference evidence="5" key="1">
    <citation type="journal article" date="2019" name="Int. J. Syst. Evol. Microbiol.">
        <title>The Global Catalogue of Microorganisms (GCM) 10K type strain sequencing project: providing services to taxonomists for standard genome sequencing and annotation.</title>
        <authorList>
            <consortium name="The Broad Institute Genomics Platform"/>
            <consortium name="The Broad Institute Genome Sequencing Center for Infectious Disease"/>
            <person name="Wu L."/>
            <person name="Ma J."/>
        </authorList>
    </citation>
    <scope>NUCLEOTIDE SEQUENCE [LARGE SCALE GENOMIC DNA]</scope>
    <source>
        <strain evidence="5">JCM 17342</strain>
    </source>
</reference>